<dbReference type="AlphaFoldDB" id="A0A2N1NQ86"/>
<evidence type="ECO:0000313" key="4">
    <source>
        <dbReference type="Proteomes" id="UP000233469"/>
    </source>
</evidence>
<reference evidence="3 4" key="2">
    <citation type="submission" date="2017-10" db="EMBL/GenBank/DDBJ databases">
        <title>Extensive intraspecific genome diversity in a model arbuscular mycorrhizal fungus.</title>
        <authorList>
            <person name="Chen E.C.H."/>
            <person name="Morin E."/>
            <person name="Baudet D."/>
            <person name="Noel J."/>
            <person name="Ndikumana S."/>
            <person name="Charron P."/>
            <person name="St-Onge C."/>
            <person name="Giorgi J."/>
            <person name="Grigoriev I.V."/>
            <person name="Roux C."/>
            <person name="Martin F.M."/>
            <person name="Corradi N."/>
        </authorList>
    </citation>
    <scope>NUCLEOTIDE SEQUENCE [LARGE SCALE GENOMIC DNA]</scope>
    <source>
        <strain evidence="3 4">C2</strain>
    </source>
</reference>
<evidence type="ECO:0000256" key="2">
    <source>
        <dbReference type="SAM" id="Phobius"/>
    </source>
</evidence>
<keyword evidence="2" id="KW-0812">Transmembrane</keyword>
<gene>
    <name evidence="3" type="ORF">RhiirC2_195962</name>
</gene>
<proteinExistence type="predicted"/>
<feature type="compositionally biased region" description="Polar residues" evidence="1">
    <location>
        <begin position="24"/>
        <end position="40"/>
    </location>
</feature>
<sequence>MPPANGQKKHKRGLSSEKIFKFLGNQQQNGKDTTTISVDTNTKKESEALSQPAQSALNNDMPSDTASDSTSAIDDNSDSKSKRRASKRKALSLMVDTLKGPAGHSTHSVVSGSNVQVKDKRKSVAGTSAGSSNAAKKVMDWFRRKSLGKLYIVALYNEVAEYFNNNIFFSYLISYILMLPINLFYS</sequence>
<feature type="compositionally biased region" description="Polar residues" evidence="1">
    <location>
        <begin position="48"/>
        <end position="62"/>
    </location>
</feature>
<dbReference type="Proteomes" id="UP000233469">
    <property type="component" value="Unassembled WGS sequence"/>
</dbReference>
<dbReference type="VEuPathDB" id="FungiDB:FUN_006189"/>
<feature type="region of interest" description="Disordered" evidence="1">
    <location>
        <begin position="98"/>
        <end position="128"/>
    </location>
</feature>
<evidence type="ECO:0000313" key="3">
    <source>
        <dbReference type="EMBL" id="PKK76024.1"/>
    </source>
</evidence>
<feature type="compositionally biased region" description="Polar residues" evidence="1">
    <location>
        <begin position="105"/>
        <end position="116"/>
    </location>
</feature>
<reference evidence="3 4" key="1">
    <citation type="submission" date="2016-04" db="EMBL/GenBank/DDBJ databases">
        <title>Genome analyses suggest a sexual origin of heterokaryosis in a supposedly ancient asexual fungus.</title>
        <authorList>
            <person name="Ropars J."/>
            <person name="Sedzielewska K."/>
            <person name="Noel J."/>
            <person name="Charron P."/>
            <person name="Farinelli L."/>
            <person name="Marton T."/>
            <person name="Kruger M."/>
            <person name="Pelin A."/>
            <person name="Brachmann A."/>
            <person name="Corradi N."/>
        </authorList>
    </citation>
    <scope>NUCLEOTIDE SEQUENCE [LARGE SCALE GENOMIC DNA]</scope>
    <source>
        <strain evidence="3 4">C2</strain>
    </source>
</reference>
<comment type="caution">
    <text evidence="3">The sequence shown here is derived from an EMBL/GenBank/DDBJ whole genome shotgun (WGS) entry which is preliminary data.</text>
</comment>
<name>A0A2N1NQ86_9GLOM</name>
<keyword evidence="2" id="KW-1133">Transmembrane helix</keyword>
<keyword evidence="2" id="KW-0472">Membrane</keyword>
<feature type="transmembrane region" description="Helical" evidence="2">
    <location>
        <begin position="167"/>
        <end position="185"/>
    </location>
</feature>
<protein>
    <submittedName>
        <fullName evidence="3">Uncharacterized protein</fullName>
    </submittedName>
</protein>
<evidence type="ECO:0000256" key="1">
    <source>
        <dbReference type="SAM" id="MobiDB-lite"/>
    </source>
</evidence>
<feature type="compositionally biased region" description="Low complexity" evidence="1">
    <location>
        <begin position="63"/>
        <end position="74"/>
    </location>
</feature>
<organism evidence="3 4">
    <name type="scientific">Rhizophagus irregularis</name>
    <dbReference type="NCBI Taxonomy" id="588596"/>
    <lineage>
        <taxon>Eukaryota</taxon>
        <taxon>Fungi</taxon>
        <taxon>Fungi incertae sedis</taxon>
        <taxon>Mucoromycota</taxon>
        <taxon>Glomeromycotina</taxon>
        <taxon>Glomeromycetes</taxon>
        <taxon>Glomerales</taxon>
        <taxon>Glomeraceae</taxon>
        <taxon>Rhizophagus</taxon>
    </lineage>
</organism>
<feature type="region of interest" description="Disordered" evidence="1">
    <location>
        <begin position="1"/>
        <end position="86"/>
    </location>
</feature>
<dbReference type="VEuPathDB" id="FungiDB:RhiirFUN_009966"/>
<accession>A0A2N1NQ86</accession>
<dbReference type="EMBL" id="LLXL01000207">
    <property type="protein sequence ID" value="PKK76024.1"/>
    <property type="molecule type" value="Genomic_DNA"/>
</dbReference>